<gene>
    <name evidence="3" type="ORF">SAMN04488071_3343</name>
</gene>
<protein>
    <submittedName>
        <fullName evidence="3">LPS sulfotransferase NodH</fullName>
    </submittedName>
</protein>
<evidence type="ECO:0000313" key="4">
    <source>
        <dbReference type="Proteomes" id="UP000183685"/>
    </source>
</evidence>
<dbReference type="InterPro" id="IPR024628">
    <property type="entry name" value="Sulfotransferase_Stf0_dom"/>
</dbReference>
<dbReference type="OrthoDB" id="5562925at2"/>
<dbReference type="Proteomes" id="UP000183685">
    <property type="component" value="Unassembled WGS sequence"/>
</dbReference>
<evidence type="ECO:0000313" key="3">
    <source>
        <dbReference type="EMBL" id="SDE60132.1"/>
    </source>
</evidence>
<keyword evidence="4" id="KW-1185">Reference proteome</keyword>
<dbReference type="Gene3D" id="3.40.50.300">
    <property type="entry name" value="P-loop containing nucleotide triphosphate hydrolases"/>
    <property type="match status" value="1"/>
</dbReference>
<reference evidence="3 4" key="1">
    <citation type="submission" date="2016-10" db="EMBL/GenBank/DDBJ databases">
        <authorList>
            <person name="de Groot N.N."/>
        </authorList>
    </citation>
    <scope>NUCLEOTIDE SEQUENCE [LARGE SCALE GENOMIC DNA]</scope>
    <source>
        <strain evidence="3 4">CGMCC 1.9109</strain>
    </source>
</reference>
<dbReference type="InterPro" id="IPR027417">
    <property type="entry name" value="P-loop_NTPase"/>
</dbReference>
<proteinExistence type="predicted"/>
<dbReference type="GO" id="GO:0016740">
    <property type="term" value="F:transferase activity"/>
    <property type="evidence" value="ECO:0007669"/>
    <property type="project" value="UniProtKB-KW"/>
</dbReference>
<keyword evidence="3" id="KW-0808">Transferase</keyword>
<accession>A0A1G7E900</accession>
<organism evidence="3 4">
    <name type="scientific">Kordiimonas lacus</name>
    <dbReference type="NCBI Taxonomy" id="637679"/>
    <lineage>
        <taxon>Bacteria</taxon>
        <taxon>Pseudomonadati</taxon>
        <taxon>Pseudomonadota</taxon>
        <taxon>Alphaproteobacteria</taxon>
        <taxon>Kordiimonadales</taxon>
        <taxon>Kordiimonadaceae</taxon>
        <taxon>Kordiimonas</taxon>
    </lineage>
</organism>
<evidence type="ECO:0000256" key="1">
    <source>
        <dbReference type="SAM" id="MobiDB-lite"/>
    </source>
</evidence>
<dbReference type="Pfam" id="PF09037">
    <property type="entry name" value="Sulphotransf"/>
    <property type="match status" value="1"/>
</dbReference>
<dbReference type="STRING" id="637679.GCA_001550055_00122"/>
<name>A0A1G7E900_9PROT</name>
<feature type="region of interest" description="Disordered" evidence="1">
    <location>
        <begin position="261"/>
        <end position="285"/>
    </location>
</feature>
<dbReference type="SUPFAM" id="SSF52540">
    <property type="entry name" value="P-loop containing nucleoside triphosphate hydrolases"/>
    <property type="match status" value="1"/>
</dbReference>
<feature type="domain" description="Sulphotransferase Stf0" evidence="2">
    <location>
        <begin position="18"/>
        <end position="253"/>
    </location>
</feature>
<evidence type="ECO:0000259" key="2">
    <source>
        <dbReference type="Pfam" id="PF09037"/>
    </source>
</evidence>
<sequence>MLKFLSGKKKSVKTPPSIVICSTMRSGSTMICEDMRNTRSLGTARELFMNWRPGKADKYKELEKLFEEEVTENGVFSVKVMSRYLPHTEAALQGTREDRPEEGLFPYFHDVFKDATWVYLKRNDILGQAISRYISNKTGVYHNFDDGRHSKSKTVLKAKGESYSDDLDYKFLPINKGVQNIAREQVLWEHFFTTQGIEPVRLTYEDCVEDHHTYLQAIANVAGIKLEKMPAERTIKRLPNKRNDELREEYCRDLARRIRNGTFVPGQKKPNKSGKAKTAPGNAGA</sequence>
<dbReference type="AlphaFoldDB" id="A0A1G7E900"/>
<dbReference type="EMBL" id="FNAK01000008">
    <property type="protein sequence ID" value="SDE60132.1"/>
    <property type="molecule type" value="Genomic_DNA"/>
</dbReference>